<evidence type="ECO:0000313" key="5">
    <source>
        <dbReference type="Proteomes" id="UP000811619"/>
    </source>
</evidence>
<keyword evidence="2" id="KW-0812">Transmembrane</keyword>
<dbReference type="Proteomes" id="UP000811619">
    <property type="component" value="Unassembled WGS sequence"/>
</dbReference>
<feature type="region of interest" description="Disordered" evidence="1">
    <location>
        <begin position="283"/>
        <end position="435"/>
    </location>
</feature>
<feature type="compositionally biased region" description="Low complexity" evidence="1">
    <location>
        <begin position="390"/>
        <end position="405"/>
    </location>
</feature>
<comment type="caution">
    <text evidence="4">The sequence shown here is derived from an EMBL/GenBank/DDBJ whole genome shotgun (WGS) entry which is preliminary data.</text>
</comment>
<dbReference type="EMBL" id="SRPY01000363">
    <property type="protein sequence ID" value="KAG5925528.1"/>
    <property type="molecule type" value="Genomic_DNA"/>
</dbReference>
<evidence type="ECO:0000313" key="4">
    <source>
        <dbReference type="EMBL" id="KAG5925528.1"/>
    </source>
</evidence>
<feature type="chain" id="PRO_5035430081" evidence="3">
    <location>
        <begin position="23"/>
        <end position="435"/>
    </location>
</feature>
<feature type="signal peptide" evidence="3">
    <location>
        <begin position="1"/>
        <end position="22"/>
    </location>
</feature>
<accession>A0A8K0J5N3</accession>
<protein>
    <submittedName>
        <fullName evidence="4">Uncharacterized protein</fullName>
    </submittedName>
</protein>
<reference evidence="4" key="1">
    <citation type="journal article" date="2020" name="bioRxiv">
        <title>Whole genome comparisons of ergot fungi reveals the divergence and evolution of species within the genus Claviceps are the result of varying mechanisms driving genome evolution and host range expansion.</title>
        <authorList>
            <person name="Wyka S.A."/>
            <person name="Mondo S.J."/>
            <person name="Liu M."/>
            <person name="Dettman J."/>
            <person name="Nalam V."/>
            <person name="Broders K.D."/>
        </authorList>
    </citation>
    <scope>NUCLEOTIDE SEQUENCE</scope>
    <source>
        <strain evidence="4">CCC 489</strain>
    </source>
</reference>
<feature type="transmembrane region" description="Helical" evidence="2">
    <location>
        <begin position="249"/>
        <end position="275"/>
    </location>
</feature>
<evidence type="ECO:0000256" key="2">
    <source>
        <dbReference type="SAM" id="Phobius"/>
    </source>
</evidence>
<feature type="compositionally biased region" description="Low complexity" evidence="1">
    <location>
        <begin position="317"/>
        <end position="330"/>
    </location>
</feature>
<keyword evidence="5" id="KW-1185">Reference proteome</keyword>
<keyword evidence="2" id="KW-0472">Membrane</keyword>
<evidence type="ECO:0000256" key="1">
    <source>
        <dbReference type="SAM" id="MobiDB-lite"/>
    </source>
</evidence>
<name>A0A8K0J5N3_9HYPO</name>
<keyword evidence="2" id="KW-1133">Transmembrane helix</keyword>
<organism evidence="4 5">
    <name type="scientific">Claviceps africana</name>
    <dbReference type="NCBI Taxonomy" id="83212"/>
    <lineage>
        <taxon>Eukaryota</taxon>
        <taxon>Fungi</taxon>
        <taxon>Dikarya</taxon>
        <taxon>Ascomycota</taxon>
        <taxon>Pezizomycotina</taxon>
        <taxon>Sordariomycetes</taxon>
        <taxon>Hypocreomycetidae</taxon>
        <taxon>Hypocreales</taxon>
        <taxon>Clavicipitaceae</taxon>
        <taxon>Claviceps</taxon>
    </lineage>
</organism>
<dbReference type="OrthoDB" id="5347452at2759"/>
<feature type="region of interest" description="Disordered" evidence="1">
    <location>
        <begin position="28"/>
        <end position="54"/>
    </location>
</feature>
<keyword evidence="3" id="KW-0732">Signal</keyword>
<sequence>MKTNSALVTTIAVLSLSTAAKGRNLVAAQPRATGTAPVPEHGASPKPTQPPGLDAFQQSLFKRAPMSQAPLTVMIAPDNTCGWVSARSASPYTCGGRRATCGLVLAQKTFSGIVMCFNDEAFNFHVGCIDRASYFSSAACDNSCHANAYIAKCTRIALPYCNTIAFPGGITDYWCNSISDSTAQTAETTWRGQSDHRSYSAFKQSSPKYFAGASFPTNAFKADPTNTGAVTGAGSPTNGNDSRSANKTLIGAIVGGVMGGVAVISLGLLALFLFLCLRRKKRRTTGVGTSSSNPPPTQPDVSSQNQNHEYHDSKINSPSSQQPYPPQQQYRHTTSPAQTGYYPPPSLSPSSPTASHANDPRTGQMTTSPTPPWTYSYVTPPSDHPPQKHPAAGLQPIPGQQQQPPTLGPSPPYGPVHEVPAQTSDNHRGQMHELA</sequence>
<gene>
    <name evidence="4" type="ORF">E4U42_004203</name>
</gene>
<dbReference type="AlphaFoldDB" id="A0A8K0J5N3"/>
<evidence type="ECO:0000256" key="3">
    <source>
        <dbReference type="SAM" id="SignalP"/>
    </source>
</evidence>
<proteinExistence type="predicted"/>
<feature type="compositionally biased region" description="Basic and acidic residues" evidence="1">
    <location>
        <begin position="425"/>
        <end position="435"/>
    </location>
</feature>